<organism evidence="1 2">
    <name type="scientific">Paeniglutamicibacter psychrophenolicus</name>
    <dbReference type="NCBI Taxonomy" id="257454"/>
    <lineage>
        <taxon>Bacteria</taxon>
        <taxon>Bacillati</taxon>
        <taxon>Actinomycetota</taxon>
        <taxon>Actinomycetes</taxon>
        <taxon>Micrococcales</taxon>
        <taxon>Micrococcaceae</taxon>
        <taxon>Paeniglutamicibacter</taxon>
    </lineage>
</organism>
<comment type="caution">
    <text evidence="1">The sequence shown here is derived from an EMBL/GenBank/DDBJ whole genome shotgun (WGS) entry which is preliminary data.</text>
</comment>
<proteinExistence type="predicted"/>
<dbReference type="RefSeq" id="WP_342592568.1">
    <property type="nucleotide sequence ID" value="NZ_BAAAMI010000008.1"/>
</dbReference>
<name>A0ABS4WFW3_9MICC</name>
<accession>A0ABS4WFW3</accession>
<reference evidence="1 2" key="1">
    <citation type="submission" date="2021-03" db="EMBL/GenBank/DDBJ databases">
        <title>Sequencing the genomes of 1000 actinobacteria strains.</title>
        <authorList>
            <person name="Klenk H.-P."/>
        </authorList>
    </citation>
    <scope>NUCLEOTIDE SEQUENCE [LARGE SCALE GENOMIC DNA]</scope>
    <source>
        <strain evidence="1 2">DSM 15454</strain>
    </source>
</reference>
<keyword evidence="2" id="KW-1185">Reference proteome</keyword>
<dbReference type="Proteomes" id="UP000766570">
    <property type="component" value="Unassembled WGS sequence"/>
</dbReference>
<sequence length="83" mass="8932">MQQPKRSTGLLVDVRAVLARGALDQRPGLVFQDHDARLPAPMQQIPGKPRRDHPAGVTTVGRELASDVLVRSPGTLDDDLAVS</sequence>
<evidence type="ECO:0000313" key="2">
    <source>
        <dbReference type="Proteomes" id="UP000766570"/>
    </source>
</evidence>
<protein>
    <submittedName>
        <fullName evidence="1">Uncharacterized protein</fullName>
    </submittedName>
</protein>
<evidence type="ECO:0000313" key="1">
    <source>
        <dbReference type="EMBL" id="MBP2375088.1"/>
    </source>
</evidence>
<gene>
    <name evidence="1" type="ORF">JOF46_003000</name>
</gene>
<dbReference type="EMBL" id="JAGIOE010000001">
    <property type="protein sequence ID" value="MBP2375088.1"/>
    <property type="molecule type" value="Genomic_DNA"/>
</dbReference>